<dbReference type="Proteomes" id="UP000887579">
    <property type="component" value="Unplaced"/>
</dbReference>
<proteinExistence type="predicted"/>
<sequence length="154" mass="17544">MKTNPFVSSSSRKSRKRHFTAPSNIRRKILSAPLSKDLRAKYNVRSMPIRIGDEVQVARGQYKQTGGNVIKVFRKKFAIYIDGITRTKAKQQESVHVGIHPSNVYITKLKMNNDRRKLLHQKAETRKRILSNATKGSTDDGNDNDMEDDDDSNA</sequence>
<evidence type="ECO:0000313" key="1">
    <source>
        <dbReference type="Proteomes" id="UP000887579"/>
    </source>
</evidence>
<name>A0AC34GTY3_9BILA</name>
<accession>A0AC34GTY3</accession>
<evidence type="ECO:0000313" key="2">
    <source>
        <dbReference type="WBParaSite" id="ES5_v2.g8262.t1"/>
    </source>
</evidence>
<organism evidence="1 2">
    <name type="scientific">Panagrolaimus sp. ES5</name>
    <dbReference type="NCBI Taxonomy" id="591445"/>
    <lineage>
        <taxon>Eukaryota</taxon>
        <taxon>Metazoa</taxon>
        <taxon>Ecdysozoa</taxon>
        <taxon>Nematoda</taxon>
        <taxon>Chromadorea</taxon>
        <taxon>Rhabditida</taxon>
        <taxon>Tylenchina</taxon>
        <taxon>Panagrolaimomorpha</taxon>
        <taxon>Panagrolaimoidea</taxon>
        <taxon>Panagrolaimidae</taxon>
        <taxon>Panagrolaimus</taxon>
    </lineage>
</organism>
<reference evidence="2" key="1">
    <citation type="submission" date="2022-11" db="UniProtKB">
        <authorList>
            <consortium name="WormBaseParasite"/>
        </authorList>
    </citation>
    <scope>IDENTIFICATION</scope>
</reference>
<dbReference type="WBParaSite" id="ES5_v2.g8262.t1">
    <property type="protein sequence ID" value="ES5_v2.g8262.t1"/>
    <property type="gene ID" value="ES5_v2.g8262"/>
</dbReference>
<protein>
    <submittedName>
        <fullName evidence="2">Ribosomal protein L26</fullName>
    </submittedName>
</protein>